<dbReference type="EMBL" id="CM017654">
    <property type="protein sequence ID" value="TYI76465.1"/>
    <property type="molecule type" value="Genomic_DNA"/>
</dbReference>
<feature type="non-terminal residue" evidence="1">
    <location>
        <position position="1"/>
    </location>
</feature>
<reference evidence="1 2" key="1">
    <citation type="submission" date="2019-07" db="EMBL/GenBank/DDBJ databases">
        <title>WGS assembly of Gossypium mustelinum.</title>
        <authorList>
            <person name="Chen Z.J."/>
            <person name="Sreedasyam A."/>
            <person name="Ando A."/>
            <person name="Song Q."/>
            <person name="De L."/>
            <person name="Hulse-Kemp A."/>
            <person name="Ding M."/>
            <person name="Ye W."/>
            <person name="Kirkbride R."/>
            <person name="Jenkins J."/>
            <person name="Plott C."/>
            <person name="Lovell J."/>
            <person name="Lin Y.-M."/>
            <person name="Vaughn R."/>
            <person name="Liu B."/>
            <person name="Li W."/>
            <person name="Simpson S."/>
            <person name="Scheffler B."/>
            <person name="Saski C."/>
            <person name="Grover C."/>
            <person name="Hu G."/>
            <person name="Conover J."/>
            <person name="Carlson J."/>
            <person name="Shu S."/>
            <person name="Boston L."/>
            <person name="Williams M."/>
            <person name="Peterson D."/>
            <person name="Mcgee K."/>
            <person name="Jones D."/>
            <person name="Wendel J."/>
            <person name="Stelly D."/>
            <person name="Grimwood J."/>
            <person name="Schmutz J."/>
        </authorList>
    </citation>
    <scope>NUCLEOTIDE SEQUENCE [LARGE SCALE GENOMIC DNA]</scope>
    <source>
        <strain evidence="1">1408120.09</strain>
    </source>
</reference>
<feature type="non-terminal residue" evidence="1">
    <location>
        <position position="72"/>
    </location>
</feature>
<name>A0A5D2UI21_GOSMU</name>
<organism evidence="1 2">
    <name type="scientific">Gossypium mustelinum</name>
    <name type="common">Cotton</name>
    <name type="synonym">Gossypium caicoense</name>
    <dbReference type="NCBI Taxonomy" id="34275"/>
    <lineage>
        <taxon>Eukaryota</taxon>
        <taxon>Viridiplantae</taxon>
        <taxon>Streptophyta</taxon>
        <taxon>Embryophyta</taxon>
        <taxon>Tracheophyta</taxon>
        <taxon>Spermatophyta</taxon>
        <taxon>Magnoliopsida</taxon>
        <taxon>eudicotyledons</taxon>
        <taxon>Gunneridae</taxon>
        <taxon>Pentapetalae</taxon>
        <taxon>rosids</taxon>
        <taxon>malvids</taxon>
        <taxon>Malvales</taxon>
        <taxon>Malvaceae</taxon>
        <taxon>Malvoideae</taxon>
        <taxon>Gossypium</taxon>
    </lineage>
</organism>
<gene>
    <name evidence="1" type="ORF">E1A91_D06G078200v1</name>
</gene>
<protein>
    <recommendedName>
        <fullName evidence="3">DUF4219 domain-containing protein</fullName>
    </recommendedName>
</protein>
<evidence type="ECO:0008006" key="3">
    <source>
        <dbReference type="Google" id="ProtNLM"/>
    </source>
</evidence>
<accession>A0A5D2UI21</accession>
<dbReference type="AlphaFoldDB" id="A0A5D2UI21"/>
<proteinExistence type="predicted"/>
<sequence length="72" mass="8582">EDQSIVRASYLNGESYSYWKIRMKIFIQANDFYVWRIISNGDLKVPNDENEWEDDNKKKAQLNAKVMNSFLC</sequence>
<dbReference type="Proteomes" id="UP000323597">
    <property type="component" value="Chromosome D06"/>
</dbReference>
<evidence type="ECO:0000313" key="1">
    <source>
        <dbReference type="EMBL" id="TYI76465.1"/>
    </source>
</evidence>
<keyword evidence="2" id="KW-1185">Reference proteome</keyword>
<evidence type="ECO:0000313" key="2">
    <source>
        <dbReference type="Proteomes" id="UP000323597"/>
    </source>
</evidence>